<organism evidence="3 4">
    <name type="scientific">Stakelama saccharophila</name>
    <dbReference type="NCBI Taxonomy" id="3075605"/>
    <lineage>
        <taxon>Bacteria</taxon>
        <taxon>Pseudomonadati</taxon>
        <taxon>Pseudomonadota</taxon>
        <taxon>Alphaproteobacteria</taxon>
        <taxon>Sphingomonadales</taxon>
        <taxon>Sphingomonadaceae</taxon>
        <taxon>Stakelama</taxon>
    </lineage>
</organism>
<dbReference type="Proteomes" id="UP001302249">
    <property type="component" value="Chromosome"/>
</dbReference>
<dbReference type="PRINTS" id="PR00081">
    <property type="entry name" value="GDHRDH"/>
</dbReference>
<keyword evidence="4" id="KW-1185">Reference proteome</keyword>
<comment type="similarity">
    <text evidence="1">Belongs to the short-chain dehydrogenases/reductases (SDR) family.</text>
</comment>
<dbReference type="Gene3D" id="3.40.50.720">
    <property type="entry name" value="NAD(P)-binding Rossmann-like Domain"/>
    <property type="match status" value="1"/>
</dbReference>
<evidence type="ECO:0000313" key="3">
    <source>
        <dbReference type="EMBL" id="WNO52961.1"/>
    </source>
</evidence>
<evidence type="ECO:0000256" key="2">
    <source>
        <dbReference type="ARBA" id="ARBA00023002"/>
    </source>
</evidence>
<keyword evidence="2" id="KW-0560">Oxidoreductase</keyword>
<accession>A0ABZ0B8N5</accession>
<name>A0ABZ0B8N5_9SPHN</name>
<protein>
    <submittedName>
        <fullName evidence="3">SDR family oxidoreductase</fullName>
    </submittedName>
</protein>
<evidence type="ECO:0000256" key="1">
    <source>
        <dbReference type="ARBA" id="ARBA00006484"/>
    </source>
</evidence>
<gene>
    <name evidence="3" type="ORF">RPR59_10890</name>
</gene>
<evidence type="ECO:0000313" key="4">
    <source>
        <dbReference type="Proteomes" id="UP001302249"/>
    </source>
</evidence>
<dbReference type="InterPro" id="IPR036291">
    <property type="entry name" value="NAD(P)-bd_dom_sf"/>
</dbReference>
<dbReference type="SUPFAM" id="SSF51735">
    <property type="entry name" value="NAD(P)-binding Rossmann-fold domains"/>
    <property type="match status" value="1"/>
</dbReference>
<dbReference type="PANTHER" id="PTHR43639:SF1">
    <property type="entry name" value="SHORT-CHAIN DEHYDROGENASE_REDUCTASE FAMILY PROTEIN"/>
    <property type="match status" value="1"/>
</dbReference>
<proteinExistence type="inferred from homology"/>
<dbReference type="PANTHER" id="PTHR43639">
    <property type="entry name" value="OXIDOREDUCTASE, SHORT-CHAIN DEHYDROGENASE/REDUCTASE FAMILY (AFU_ORTHOLOGUE AFUA_5G02870)"/>
    <property type="match status" value="1"/>
</dbReference>
<dbReference type="RefSeq" id="WP_313913939.1">
    <property type="nucleotide sequence ID" value="NZ_CP135076.1"/>
</dbReference>
<dbReference type="Pfam" id="PF13561">
    <property type="entry name" value="adh_short_C2"/>
    <property type="match status" value="1"/>
</dbReference>
<dbReference type="EMBL" id="CP135076">
    <property type="protein sequence ID" value="WNO52961.1"/>
    <property type="molecule type" value="Genomic_DNA"/>
</dbReference>
<sequence>MALALVTGSTHRLGAHIAARLGEAGFAVALHASRPRAAEDWLTDRLDRAGAAHHCFAADLAEDDACDRLVAAAADHFAEPVAMLVNNASMFAAESAGPPDMATLDAHFRVNTAAPFLLAHAVARGLGEGTGAVVNILDQRIRNPHGDQQAYTLSKQALAEATRLLAATLAPRVRVNGVAPGLTLATADYDAAQVVRLKDLMPLRCLSAPDDVADAVLYFAHARATTGQILYVDGGAAMTRFDRDFVHLAR</sequence>
<dbReference type="InterPro" id="IPR002347">
    <property type="entry name" value="SDR_fam"/>
</dbReference>
<reference evidence="3 4" key="1">
    <citation type="submission" date="2023-09" db="EMBL/GenBank/DDBJ databases">
        <authorList>
            <person name="Rey-Velasco X."/>
        </authorList>
    </citation>
    <scope>NUCLEOTIDE SEQUENCE [LARGE SCALE GENOMIC DNA]</scope>
    <source>
        <strain evidence="3 4">W311</strain>
    </source>
</reference>